<evidence type="ECO:0000313" key="2">
    <source>
        <dbReference type="EMBL" id="CAK1555514.1"/>
    </source>
</evidence>
<proteinExistence type="predicted"/>
<dbReference type="Proteomes" id="UP001497472">
    <property type="component" value="Unassembled WGS sequence"/>
</dbReference>
<keyword evidence="1" id="KW-0732">Signal</keyword>
<dbReference type="AlphaFoldDB" id="A0AAV1K4L8"/>
<feature type="signal peptide" evidence="1">
    <location>
        <begin position="1"/>
        <end position="17"/>
    </location>
</feature>
<evidence type="ECO:0000256" key="1">
    <source>
        <dbReference type="SAM" id="SignalP"/>
    </source>
</evidence>
<reference evidence="2 3" key="1">
    <citation type="submission" date="2023-11" db="EMBL/GenBank/DDBJ databases">
        <authorList>
            <person name="Okamura Y."/>
        </authorList>
    </citation>
    <scope>NUCLEOTIDE SEQUENCE [LARGE SCALE GENOMIC DNA]</scope>
</reference>
<comment type="caution">
    <text evidence="2">The sequence shown here is derived from an EMBL/GenBank/DDBJ whole genome shotgun (WGS) entry which is preliminary data.</text>
</comment>
<gene>
    <name evidence="2" type="ORF">LNINA_LOCUS14327</name>
</gene>
<sequence>MLGYTFFCLFVVSLVCGYPQEYLTKHFKVGIEYEGSLPMSGASDRLKHRNNYDPFFVAITATAKNGYVISYIEVSATVVLDGVVDFTVVRGRTGDTSMVLQLVSNQSDFLTYSYLAYGIREEEYKKVANIVTIPMRNASKRHFKDITEY</sequence>
<evidence type="ECO:0000313" key="3">
    <source>
        <dbReference type="Proteomes" id="UP001497472"/>
    </source>
</evidence>
<name>A0AAV1K4L8_9NEOP</name>
<organism evidence="2 3">
    <name type="scientific">Leptosia nina</name>
    <dbReference type="NCBI Taxonomy" id="320188"/>
    <lineage>
        <taxon>Eukaryota</taxon>
        <taxon>Metazoa</taxon>
        <taxon>Ecdysozoa</taxon>
        <taxon>Arthropoda</taxon>
        <taxon>Hexapoda</taxon>
        <taxon>Insecta</taxon>
        <taxon>Pterygota</taxon>
        <taxon>Neoptera</taxon>
        <taxon>Endopterygota</taxon>
        <taxon>Lepidoptera</taxon>
        <taxon>Glossata</taxon>
        <taxon>Ditrysia</taxon>
        <taxon>Papilionoidea</taxon>
        <taxon>Pieridae</taxon>
        <taxon>Pierinae</taxon>
        <taxon>Leptosia</taxon>
    </lineage>
</organism>
<dbReference type="EMBL" id="CAVLEF010000280">
    <property type="protein sequence ID" value="CAK1555514.1"/>
    <property type="molecule type" value="Genomic_DNA"/>
</dbReference>
<protein>
    <submittedName>
        <fullName evidence="2">Uncharacterized protein</fullName>
    </submittedName>
</protein>
<feature type="chain" id="PRO_5043393310" evidence="1">
    <location>
        <begin position="18"/>
        <end position="149"/>
    </location>
</feature>
<accession>A0AAV1K4L8</accession>
<keyword evidence="3" id="KW-1185">Reference proteome</keyword>